<dbReference type="AlphaFoldDB" id="A0A6A5YEF8"/>
<reference evidence="2" key="1">
    <citation type="journal article" date="2020" name="Stud. Mycol.">
        <title>101 Dothideomycetes genomes: a test case for predicting lifestyles and emergence of pathogens.</title>
        <authorList>
            <person name="Haridas S."/>
            <person name="Albert R."/>
            <person name="Binder M."/>
            <person name="Bloem J."/>
            <person name="Labutti K."/>
            <person name="Salamov A."/>
            <person name="Andreopoulos B."/>
            <person name="Baker S."/>
            <person name="Barry K."/>
            <person name="Bills G."/>
            <person name="Bluhm B."/>
            <person name="Cannon C."/>
            <person name="Castanera R."/>
            <person name="Culley D."/>
            <person name="Daum C."/>
            <person name="Ezra D."/>
            <person name="Gonzalez J."/>
            <person name="Henrissat B."/>
            <person name="Kuo A."/>
            <person name="Liang C."/>
            <person name="Lipzen A."/>
            <person name="Lutzoni F."/>
            <person name="Magnuson J."/>
            <person name="Mondo S."/>
            <person name="Nolan M."/>
            <person name="Ohm R."/>
            <person name="Pangilinan J."/>
            <person name="Park H.-J."/>
            <person name="Ramirez L."/>
            <person name="Alfaro M."/>
            <person name="Sun H."/>
            <person name="Tritt A."/>
            <person name="Yoshinaga Y."/>
            <person name="Zwiers L.-H."/>
            <person name="Turgeon B."/>
            <person name="Goodwin S."/>
            <person name="Spatafora J."/>
            <person name="Crous P."/>
            <person name="Grigoriev I."/>
        </authorList>
    </citation>
    <scope>NUCLEOTIDE SEQUENCE</scope>
    <source>
        <strain evidence="2">CBS 121410</strain>
    </source>
</reference>
<accession>A0A6A5YEF8</accession>
<dbReference type="Proteomes" id="UP000799776">
    <property type="component" value="Unassembled WGS sequence"/>
</dbReference>
<feature type="compositionally biased region" description="Polar residues" evidence="1">
    <location>
        <begin position="123"/>
        <end position="137"/>
    </location>
</feature>
<feature type="compositionally biased region" description="Basic and acidic residues" evidence="1">
    <location>
        <begin position="349"/>
        <end position="362"/>
    </location>
</feature>
<feature type="region of interest" description="Disordered" evidence="1">
    <location>
        <begin position="316"/>
        <end position="404"/>
    </location>
</feature>
<name>A0A6A5YEF8_9PEZI</name>
<evidence type="ECO:0000256" key="1">
    <source>
        <dbReference type="SAM" id="MobiDB-lite"/>
    </source>
</evidence>
<organism evidence="2 3">
    <name type="scientific">Saccharata proteae CBS 121410</name>
    <dbReference type="NCBI Taxonomy" id="1314787"/>
    <lineage>
        <taxon>Eukaryota</taxon>
        <taxon>Fungi</taxon>
        <taxon>Dikarya</taxon>
        <taxon>Ascomycota</taxon>
        <taxon>Pezizomycotina</taxon>
        <taxon>Dothideomycetes</taxon>
        <taxon>Dothideomycetes incertae sedis</taxon>
        <taxon>Botryosphaeriales</taxon>
        <taxon>Saccharataceae</taxon>
        <taxon>Saccharata</taxon>
    </lineage>
</organism>
<protein>
    <submittedName>
        <fullName evidence="2">Uncharacterized protein</fullName>
    </submittedName>
</protein>
<keyword evidence="3" id="KW-1185">Reference proteome</keyword>
<sequence length="469" mass="50693">MARILRDSDMRIEDFWDMHAKVGNNKNVDDSVGDCIQGHAGSAEADNNAADDNITTLGSQEDAIDDSESDTTGADQIATTSARSPRLLFPGLEAQPGDFLLGFEGSPAWNRWSRFAVAEHLGTPSSMGEVNTPTQAADGTGETGETGETGTASTTNRAARLASLNDRLAALDRDTGVRSIPATSFASRMSFGEMQGGAVGQTATAAQPADQVAAHRASVRARPDGPDRNTTARLDRRARAAEAYSLYSQARDAATYSSNTADRPLDLHPGGPRMVTSDALIPPRDRTSFIVSSPITRILNVSITAAHTQIVTNTLTVDDTQSLPPARPQAPGSPPSYYPHAHITPDTPDWDRPRNWAPEPERQPGQPGVLPAYLRNDPALLPRPESRPRPDAPPARPGNATRAEREFDLRRAHHERERLAFGLIASVQNEPRFEEDTTAELQALLARILVQSALYIRALDFLESDSEEE</sequence>
<dbReference type="EMBL" id="ML978714">
    <property type="protein sequence ID" value="KAF2089360.1"/>
    <property type="molecule type" value="Genomic_DNA"/>
</dbReference>
<feature type="compositionally biased region" description="Pro residues" evidence="1">
    <location>
        <begin position="325"/>
        <end position="337"/>
    </location>
</feature>
<evidence type="ECO:0000313" key="3">
    <source>
        <dbReference type="Proteomes" id="UP000799776"/>
    </source>
</evidence>
<feature type="region of interest" description="Disordered" evidence="1">
    <location>
        <begin position="214"/>
        <end position="233"/>
    </location>
</feature>
<feature type="region of interest" description="Disordered" evidence="1">
    <location>
        <begin position="123"/>
        <end position="155"/>
    </location>
</feature>
<gene>
    <name evidence="2" type="ORF">K490DRAFT_63497</name>
</gene>
<evidence type="ECO:0000313" key="2">
    <source>
        <dbReference type="EMBL" id="KAF2089360.1"/>
    </source>
</evidence>
<proteinExistence type="predicted"/>